<accession>A0ABR9VXS2</accession>
<feature type="domain" description="CHAD" evidence="1">
    <location>
        <begin position="59"/>
        <end position="93"/>
    </location>
</feature>
<organism evidence="2 3">
    <name type="scientific">Synechocystis salina LEGE 00031</name>
    <dbReference type="NCBI Taxonomy" id="1828736"/>
    <lineage>
        <taxon>Bacteria</taxon>
        <taxon>Bacillati</taxon>
        <taxon>Cyanobacteriota</taxon>
        <taxon>Cyanophyceae</taxon>
        <taxon>Synechococcales</taxon>
        <taxon>Merismopediaceae</taxon>
        <taxon>Synechocystis</taxon>
    </lineage>
</organism>
<comment type="caution">
    <text evidence="2">The sequence shown here is derived from an EMBL/GenBank/DDBJ whole genome shotgun (WGS) entry which is preliminary data.</text>
</comment>
<sequence length="99" mass="11454">MEVWRKIPLRLWPWALLTALSKLQKSLPVEAFADSLPKRTVPKLITFSPLSTPLGNYKYQPRMLKDKDPEDLHQLRVGMRRLRTAIVKSSVLLPHHSSN</sequence>
<evidence type="ECO:0000313" key="2">
    <source>
        <dbReference type="EMBL" id="MBE9255203.1"/>
    </source>
</evidence>
<dbReference type="EMBL" id="JADEVV010000052">
    <property type="protein sequence ID" value="MBE9255203.1"/>
    <property type="molecule type" value="Genomic_DNA"/>
</dbReference>
<dbReference type="Pfam" id="PF05235">
    <property type="entry name" value="CHAD"/>
    <property type="match status" value="1"/>
</dbReference>
<evidence type="ECO:0000259" key="1">
    <source>
        <dbReference type="Pfam" id="PF05235"/>
    </source>
</evidence>
<keyword evidence="3" id="KW-1185">Reference proteome</keyword>
<dbReference type="InterPro" id="IPR038186">
    <property type="entry name" value="CHAD_dom_sf"/>
</dbReference>
<dbReference type="Proteomes" id="UP000658720">
    <property type="component" value="Unassembled WGS sequence"/>
</dbReference>
<protein>
    <submittedName>
        <fullName evidence="2">CHAD domain-containing protein</fullName>
    </submittedName>
</protein>
<evidence type="ECO:0000313" key="3">
    <source>
        <dbReference type="Proteomes" id="UP000658720"/>
    </source>
</evidence>
<dbReference type="InterPro" id="IPR007899">
    <property type="entry name" value="CHAD_dom"/>
</dbReference>
<name>A0ABR9VXS2_9SYNC</name>
<gene>
    <name evidence="2" type="ORF">IQ217_15430</name>
</gene>
<proteinExistence type="predicted"/>
<reference evidence="2 3" key="1">
    <citation type="submission" date="2020-10" db="EMBL/GenBank/DDBJ databases">
        <authorList>
            <person name="Castelo-Branco R."/>
            <person name="Eusebio N."/>
            <person name="Adriana R."/>
            <person name="Vieira A."/>
            <person name="Brugerolle De Fraissinette N."/>
            <person name="Rezende De Castro R."/>
            <person name="Schneider M.P."/>
            <person name="Vasconcelos V."/>
            <person name="Leao P.N."/>
        </authorList>
    </citation>
    <scope>NUCLEOTIDE SEQUENCE [LARGE SCALE GENOMIC DNA]</scope>
    <source>
        <strain evidence="2 3">LEGE 00031</strain>
    </source>
</reference>
<dbReference type="Gene3D" id="1.40.20.10">
    <property type="entry name" value="CHAD domain"/>
    <property type="match status" value="1"/>
</dbReference>